<name>A0ABS0F8H9_9FLAO</name>
<evidence type="ECO:0000313" key="2">
    <source>
        <dbReference type="Proteomes" id="UP000660070"/>
    </source>
</evidence>
<accession>A0ABS0F8H9</accession>
<dbReference type="EMBL" id="JADPVI010000001">
    <property type="protein sequence ID" value="MBF8455955.1"/>
    <property type="molecule type" value="Genomic_DNA"/>
</dbReference>
<dbReference type="RefSeq" id="WP_196078509.1">
    <property type="nucleotide sequence ID" value="NZ_JADPVI010000001.1"/>
</dbReference>
<reference evidence="1 2" key="1">
    <citation type="submission" date="2020-11" db="EMBL/GenBank/DDBJ databases">
        <title>Kaistella gelatinilytica sp. nov., a flavobacterium isolated from Antarctic Soil.</title>
        <authorList>
            <person name="Li J."/>
        </authorList>
    </citation>
    <scope>NUCLEOTIDE SEQUENCE [LARGE SCALE GENOMIC DNA]</scope>
    <source>
        <strain evidence="1 2">G5-32</strain>
    </source>
</reference>
<evidence type="ECO:0000313" key="1">
    <source>
        <dbReference type="EMBL" id="MBF8455955.1"/>
    </source>
</evidence>
<protein>
    <submittedName>
        <fullName evidence="1">Uncharacterized protein</fullName>
    </submittedName>
</protein>
<organism evidence="1 2">
    <name type="scientific">Kaistella gelatinilytica</name>
    <dbReference type="NCBI Taxonomy" id="2787636"/>
    <lineage>
        <taxon>Bacteria</taxon>
        <taxon>Pseudomonadati</taxon>
        <taxon>Bacteroidota</taxon>
        <taxon>Flavobacteriia</taxon>
        <taxon>Flavobacteriales</taxon>
        <taxon>Weeksellaceae</taxon>
        <taxon>Chryseobacterium group</taxon>
        <taxon>Kaistella</taxon>
    </lineage>
</organism>
<sequence>MSKQNNDKNAAIPAPEAMQANQSIAKAKNFPTLEPPTLGAVGTVFNGQKVVQTFGSANDQNQWLNITGAGFKKIVNTSSSANMALTIIGNHAKQLNSPINYRTEADGLIHEIYAF</sequence>
<keyword evidence="2" id="KW-1185">Reference proteome</keyword>
<dbReference type="Proteomes" id="UP000660070">
    <property type="component" value="Unassembled WGS sequence"/>
</dbReference>
<proteinExistence type="predicted"/>
<comment type="caution">
    <text evidence="1">The sequence shown here is derived from an EMBL/GenBank/DDBJ whole genome shotgun (WGS) entry which is preliminary data.</text>
</comment>
<gene>
    <name evidence="1" type="ORF">IV494_02075</name>
</gene>